<evidence type="ECO:0000256" key="4">
    <source>
        <dbReference type="ARBA" id="ARBA00022989"/>
    </source>
</evidence>
<dbReference type="GO" id="GO:0005886">
    <property type="term" value="C:plasma membrane"/>
    <property type="evidence" value="ECO:0007669"/>
    <property type="project" value="UniProtKB-SubCell"/>
</dbReference>
<organism evidence="7 8">
    <name type="scientific">Pseudomaricurvus hydrocarbonicus</name>
    <dbReference type="NCBI Taxonomy" id="1470433"/>
    <lineage>
        <taxon>Bacteria</taxon>
        <taxon>Pseudomonadati</taxon>
        <taxon>Pseudomonadota</taxon>
        <taxon>Gammaproteobacteria</taxon>
        <taxon>Cellvibrionales</taxon>
        <taxon>Cellvibrionaceae</taxon>
        <taxon>Pseudomaricurvus</taxon>
    </lineage>
</organism>
<dbReference type="EMBL" id="JAAONZ010000022">
    <property type="protein sequence ID" value="NHO67956.1"/>
    <property type="molecule type" value="Genomic_DNA"/>
</dbReference>
<sequence length="262" mass="29925">MEAKPRSSTKFSVTLRINWKLLLAGLFLLPMLIRLGFWQLERGEEKRLLQADIQQQQALPALPTPDFSQLQSIDRLRYRFIETTGHFDPSRYWLVDNKVLQGKVGYEVIAPFVDIHGAVLLVNRGWIEAPPLREHLPAVTIPKGLLSVRGRLNLAEPNSMIREVEQQSDQWPIRIQQLNIPRAEQQLGREVFDWALQLQPDSPAALTVMWRDVNVSVAKHQGYALQWFAMSGALLIALLFANTNLSDIFSNNNKSGAVFHER</sequence>
<dbReference type="InterPro" id="IPR002994">
    <property type="entry name" value="Surf1/Shy1"/>
</dbReference>
<proteinExistence type="inferred from homology"/>
<dbReference type="PANTHER" id="PTHR23427">
    <property type="entry name" value="SURFEIT LOCUS PROTEIN"/>
    <property type="match status" value="1"/>
</dbReference>
<dbReference type="AlphaFoldDB" id="A0A9E5MPB9"/>
<reference evidence="7" key="1">
    <citation type="submission" date="2020-03" db="EMBL/GenBank/DDBJ databases">
        <authorList>
            <person name="Guo F."/>
        </authorList>
    </citation>
    <scope>NUCLEOTIDE SEQUENCE</scope>
    <source>
        <strain evidence="7">JCM 30134</strain>
    </source>
</reference>
<evidence type="ECO:0000256" key="1">
    <source>
        <dbReference type="ARBA" id="ARBA00004370"/>
    </source>
</evidence>
<dbReference type="PROSITE" id="PS50895">
    <property type="entry name" value="SURF1"/>
    <property type="match status" value="1"/>
</dbReference>
<keyword evidence="4 6" id="KW-1133">Transmembrane helix</keyword>
<comment type="subcellular location">
    <subcellularLocation>
        <location evidence="6">Cell membrane</location>
        <topology evidence="6">Multi-pass membrane protein</topology>
    </subcellularLocation>
    <subcellularLocation>
        <location evidence="1">Membrane</location>
    </subcellularLocation>
</comment>
<evidence type="ECO:0000313" key="8">
    <source>
        <dbReference type="Proteomes" id="UP000787472"/>
    </source>
</evidence>
<keyword evidence="3 6" id="KW-0812">Transmembrane</keyword>
<dbReference type="CDD" id="cd06662">
    <property type="entry name" value="SURF1"/>
    <property type="match status" value="1"/>
</dbReference>
<feature type="transmembrane region" description="Helical" evidence="6">
    <location>
        <begin position="223"/>
        <end position="241"/>
    </location>
</feature>
<comment type="caution">
    <text evidence="7">The sequence shown here is derived from an EMBL/GenBank/DDBJ whole genome shotgun (WGS) entry which is preliminary data.</text>
</comment>
<name>A0A9E5MPB9_9GAMM</name>
<comment type="similarity">
    <text evidence="2 6">Belongs to the SURF1 family.</text>
</comment>
<dbReference type="InterPro" id="IPR045214">
    <property type="entry name" value="Surf1/Surf4"/>
</dbReference>
<accession>A0A9E5MPB9</accession>
<keyword evidence="5 6" id="KW-0472">Membrane</keyword>
<evidence type="ECO:0000256" key="5">
    <source>
        <dbReference type="ARBA" id="ARBA00023136"/>
    </source>
</evidence>
<feature type="transmembrane region" description="Helical" evidence="6">
    <location>
        <begin position="21"/>
        <end position="40"/>
    </location>
</feature>
<evidence type="ECO:0000313" key="7">
    <source>
        <dbReference type="EMBL" id="NHO67956.1"/>
    </source>
</evidence>
<evidence type="ECO:0000256" key="2">
    <source>
        <dbReference type="ARBA" id="ARBA00007165"/>
    </source>
</evidence>
<dbReference type="PANTHER" id="PTHR23427:SF2">
    <property type="entry name" value="SURFEIT LOCUS PROTEIN 1"/>
    <property type="match status" value="1"/>
</dbReference>
<evidence type="ECO:0000256" key="6">
    <source>
        <dbReference type="RuleBase" id="RU363076"/>
    </source>
</evidence>
<keyword evidence="8" id="KW-1185">Reference proteome</keyword>
<protein>
    <recommendedName>
        <fullName evidence="6">SURF1-like protein</fullName>
    </recommendedName>
</protein>
<gene>
    <name evidence="7" type="ORF">G8770_20610</name>
</gene>
<dbReference type="Pfam" id="PF02104">
    <property type="entry name" value="SURF1"/>
    <property type="match status" value="1"/>
</dbReference>
<evidence type="ECO:0000256" key="3">
    <source>
        <dbReference type="ARBA" id="ARBA00022692"/>
    </source>
</evidence>
<dbReference type="RefSeq" id="WP_167191503.1">
    <property type="nucleotide sequence ID" value="NZ_JAAONZ010000022.1"/>
</dbReference>
<keyword evidence="6" id="KW-1003">Cell membrane</keyword>
<dbReference type="Proteomes" id="UP000787472">
    <property type="component" value="Unassembled WGS sequence"/>
</dbReference>